<dbReference type="EMBL" id="CP036268">
    <property type="protein sequence ID" value="QDT37863.1"/>
    <property type="molecule type" value="Genomic_DNA"/>
</dbReference>
<dbReference type="Proteomes" id="UP000317318">
    <property type="component" value="Chromosome"/>
</dbReference>
<dbReference type="Gene3D" id="3.40.50.12780">
    <property type="entry name" value="N-terminal domain of ligase-like"/>
    <property type="match status" value="1"/>
</dbReference>
<name>A0A517R1Y9_9PLAN</name>
<dbReference type="Pfam" id="PF00501">
    <property type="entry name" value="AMP-binding"/>
    <property type="match status" value="1"/>
</dbReference>
<dbReference type="SUPFAM" id="SSF56801">
    <property type="entry name" value="Acetyl-CoA synthetase-like"/>
    <property type="match status" value="1"/>
</dbReference>
<dbReference type="RefSeq" id="WP_145363947.1">
    <property type="nucleotide sequence ID" value="NZ_CP036268.1"/>
</dbReference>
<dbReference type="KEGG" id="svp:Pan189_22450"/>
<dbReference type="Gene3D" id="3.30.300.30">
    <property type="match status" value="1"/>
</dbReference>
<sequence length="543" mass="59527">MSAPDTATTFDVPICQFIRQCKSAGSELKVADSTGTEVSGSRLLIGAIAFARLLRRRHLDANEKTVGVMLPPSAGGAIVNAALALDQRAAVNLNYTLSEEDVAYCVREAKISHVIVSRKFLEKRPMKFEVPLIYVEDLRKEIGSIDKVIAASISKLPPSLIEKVFKLDAISPDDLLTIIFTSGSTGEPKGVMLSHRNVAANLKSIGKLVHLYPEDVMLGVLPFFHAFGYTATMWWPLCLTTKGIYHYNPLDARTVGELCKKYRGTFLVATPTFLRSYQKRCSPEQLGTLEVVIVGAEKLPAELRESFSAKFGVEPSEGYGATELAPVASCNIPDHRAIDNSRTATKHGTVGRPLPGQSAKIVDPESFNDRGQDEEGLLMLSGENVMRGYWNRDEKTAEVIRDGWYVTGDFARIDDEGYIHITGRQSRFSKIGGEMVPHLRIEEELSRLCGDCDEGNLKVAVTAVPDPKKGERIIVLHTGLDRPVEEILKELEQAGLPNLWLPGRDSFYEVEAIPVLGSGKLDLKALKQTAMDKSGQSVTAQSA</sequence>
<accession>A0A517R1Y9</accession>
<gene>
    <name evidence="3" type="primary">aas</name>
    <name evidence="3" type="ORF">Pan189_22450</name>
</gene>
<feature type="domain" description="AMP-dependent synthetase/ligase" evidence="2">
    <location>
        <begin position="33"/>
        <end position="390"/>
    </location>
</feature>
<dbReference type="PANTHER" id="PTHR43767:SF1">
    <property type="entry name" value="NONRIBOSOMAL PEPTIDE SYNTHASE PES1 (EUROFUNG)-RELATED"/>
    <property type="match status" value="1"/>
</dbReference>
<evidence type="ECO:0000313" key="4">
    <source>
        <dbReference type="Proteomes" id="UP000317318"/>
    </source>
</evidence>
<dbReference type="InterPro" id="IPR045851">
    <property type="entry name" value="AMP-bd_C_sf"/>
</dbReference>
<dbReference type="InterPro" id="IPR000873">
    <property type="entry name" value="AMP-dep_synth/lig_dom"/>
</dbReference>
<evidence type="ECO:0000256" key="1">
    <source>
        <dbReference type="SAM" id="MobiDB-lite"/>
    </source>
</evidence>
<evidence type="ECO:0000259" key="2">
    <source>
        <dbReference type="Pfam" id="PF00501"/>
    </source>
</evidence>
<dbReference type="OrthoDB" id="9757771at2"/>
<dbReference type="PANTHER" id="PTHR43767">
    <property type="entry name" value="LONG-CHAIN-FATTY-ACID--COA LIGASE"/>
    <property type="match status" value="1"/>
</dbReference>
<dbReference type="InterPro" id="IPR050237">
    <property type="entry name" value="ATP-dep_AMP-bd_enzyme"/>
</dbReference>
<dbReference type="GO" id="GO:0016878">
    <property type="term" value="F:acid-thiol ligase activity"/>
    <property type="evidence" value="ECO:0007669"/>
    <property type="project" value="UniProtKB-ARBA"/>
</dbReference>
<keyword evidence="4" id="KW-1185">Reference proteome</keyword>
<dbReference type="InterPro" id="IPR020845">
    <property type="entry name" value="AMP-binding_CS"/>
</dbReference>
<dbReference type="PROSITE" id="PS00455">
    <property type="entry name" value="AMP_BINDING"/>
    <property type="match status" value="1"/>
</dbReference>
<dbReference type="AlphaFoldDB" id="A0A517R1Y9"/>
<evidence type="ECO:0000313" key="3">
    <source>
        <dbReference type="EMBL" id="QDT37863.1"/>
    </source>
</evidence>
<reference evidence="3 4" key="1">
    <citation type="submission" date="2019-02" db="EMBL/GenBank/DDBJ databases">
        <title>Deep-cultivation of Planctomycetes and their phenomic and genomic characterization uncovers novel biology.</title>
        <authorList>
            <person name="Wiegand S."/>
            <person name="Jogler M."/>
            <person name="Boedeker C."/>
            <person name="Pinto D."/>
            <person name="Vollmers J."/>
            <person name="Rivas-Marin E."/>
            <person name="Kohn T."/>
            <person name="Peeters S.H."/>
            <person name="Heuer A."/>
            <person name="Rast P."/>
            <person name="Oberbeckmann S."/>
            <person name="Bunk B."/>
            <person name="Jeske O."/>
            <person name="Meyerdierks A."/>
            <person name="Storesund J.E."/>
            <person name="Kallscheuer N."/>
            <person name="Luecker S."/>
            <person name="Lage O.M."/>
            <person name="Pohl T."/>
            <person name="Merkel B.J."/>
            <person name="Hornburger P."/>
            <person name="Mueller R.-W."/>
            <person name="Bruemmer F."/>
            <person name="Labrenz M."/>
            <person name="Spormann A.M."/>
            <person name="Op den Camp H."/>
            <person name="Overmann J."/>
            <person name="Amann R."/>
            <person name="Jetten M.S.M."/>
            <person name="Mascher T."/>
            <person name="Medema M.H."/>
            <person name="Devos D.P."/>
            <person name="Kaster A.-K."/>
            <person name="Ovreas L."/>
            <person name="Rohde M."/>
            <person name="Galperin M.Y."/>
            <person name="Jogler C."/>
        </authorList>
    </citation>
    <scope>NUCLEOTIDE SEQUENCE [LARGE SCALE GENOMIC DNA]</scope>
    <source>
        <strain evidence="3 4">Pan189</strain>
    </source>
</reference>
<organism evidence="3 4">
    <name type="scientific">Stratiformator vulcanicus</name>
    <dbReference type="NCBI Taxonomy" id="2527980"/>
    <lineage>
        <taxon>Bacteria</taxon>
        <taxon>Pseudomonadati</taxon>
        <taxon>Planctomycetota</taxon>
        <taxon>Planctomycetia</taxon>
        <taxon>Planctomycetales</taxon>
        <taxon>Planctomycetaceae</taxon>
        <taxon>Stratiformator</taxon>
    </lineage>
</organism>
<proteinExistence type="predicted"/>
<feature type="region of interest" description="Disordered" evidence="1">
    <location>
        <begin position="344"/>
        <end position="368"/>
    </location>
</feature>
<dbReference type="InterPro" id="IPR042099">
    <property type="entry name" value="ANL_N_sf"/>
</dbReference>
<protein>
    <submittedName>
        <fullName evidence="3">Bifunctional protein Aas</fullName>
    </submittedName>
</protein>